<dbReference type="Pfam" id="PF14223">
    <property type="entry name" value="Retrotran_gag_2"/>
    <property type="match status" value="1"/>
</dbReference>
<protein>
    <submittedName>
        <fullName evidence="1">Oxysterol-binding protein-related protein 1C</fullName>
    </submittedName>
</protein>
<dbReference type="SUPFAM" id="SSF144000">
    <property type="entry name" value="Oxysterol-binding protein-like"/>
    <property type="match status" value="1"/>
</dbReference>
<evidence type="ECO:0000313" key="1">
    <source>
        <dbReference type="EMBL" id="KAL2513195.1"/>
    </source>
</evidence>
<name>A0ABD1TKD0_9LAMI</name>
<dbReference type="Gene3D" id="2.40.160.120">
    <property type="match status" value="1"/>
</dbReference>
<evidence type="ECO:0000313" key="2">
    <source>
        <dbReference type="Proteomes" id="UP001604336"/>
    </source>
</evidence>
<dbReference type="AlphaFoldDB" id="A0ABD1TKD0"/>
<dbReference type="Pfam" id="PF01237">
    <property type="entry name" value="Oxysterol_BP"/>
    <property type="match status" value="1"/>
</dbReference>
<sequence length="486" mass="55984">MNVGTKISDHLKVFNGIVSELEAIGVKLDDEDKVLRLIWSLPSSYEHIKPILMYGKETDGVLSYYKIRGPDKIAIDQETEKGSKVIGEECIKRITRHHRHHHHNMVATVVPLRRAGKAAPEGRQQKQMAWMQAFQAVKDIFLIMANSELMSPVDNVAVSTEKLRQRFLKENVNRPASRDFEQIMKNEFASLQNQLMLLKQKHWLLLEPNRQLEGEGDMAMQQYFYEYHFLHKIMEIIFSESPIEYADDNERVDLSEEDMDEEDNDFLTSSSPSDDDDLYAFEADDCNKPAIISAGLNFPHVKHQKLPDQLEKEKGVSLWSIIRDNNGKDPTKCLPVYFNEPLFSAKIHGILLRSHTRVSCCVALTPGNSLMRILIVAAFCSIPICFYRRKNLQTIYSLLGKIHEAHYPDTGLRFFSEKVSHNPVILACHCESTGWRLYGDSIRNRKFCGRSIQLVLVGILTIEFGDEKFYSGVRYKEFSKIRVERQ</sequence>
<comment type="caution">
    <text evidence="1">The sequence shown here is derived from an EMBL/GenBank/DDBJ whole genome shotgun (WGS) entry which is preliminary data.</text>
</comment>
<dbReference type="InterPro" id="IPR000648">
    <property type="entry name" value="Oxysterol-bd"/>
</dbReference>
<dbReference type="PANTHER" id="PTHR10972:SF96">
    <property type="entry name" value="OXYSTEROL-BINDING PROTEIN-RELATED PROTEIN 1A-RELATED"/>
    <property type="match status" value="1"/>
</dbReference>
<gene>
    <name evidence="1" type="ORF">Adt_18795</name>
</gene>
<reference evidence="2" key="1">
    <citation type="submission" date="2024-07" db="EMBL/GenBank/DDBJ databases">
        <title>Two chromosome-level genome assemblies of Korean endemic species Abeliophyllum distichum and Forsythia ovata (Oleaceae).</title>
        <authorList>
            <person name="Jang H."/>
        </authorList>
    </citation>
    <scope>NUCLEOTIDE SEQUENCE [LARGE SCALE GENOMIC DNA]</scope>
</reference>
<accession>A0ABD1TKD0</accession>
<keyword evidence="2" id="KW-1185">Reference proteome</keyword>
<organism evidence="1 2">
    <name type="scientific">Abeliophyllum distichum</name>
    <dbReference type="NCBI Taxonomy" id="126358"/>
    <lineage>
        <taxon>Eukaryota</taxon>
        <taxon>Viridiplantae</taxon>
        <taxon>Streptophyta</taxon>
        <taxon>Embryophyta</taxon>
        <taxon>Tracheophyta</taxon>
        <taxon>Spermatophyta</taxon>
        <taxon>Magnoliopsida</taxon>
        <taxon>eudicotyledons</taxon>
        <taxon>Gunneridae</taxon>
        <taxon>Pentapetalae</taxon>
        <taxon>asterids</taxon>
        <taxon>lamiids</taxon>
        <taxon>Lamiales</taxon>
        <taxon>Oleaceae</taxon>
        <taxon>Forsythieae</taxon>
        <taxon>Abeliophyllum</taxon>
    </lineage>
</organism>
<dbReference type="Proteomes" id="UP001604336">
    <property type="component" value="Unassembled WGS sequence"/>
</dbReference>
<proteinExistence type="predicted"/>
<dbReference type="InterPro" id="IPR037239">
    <property type="entry name" value="OSBP_sf"/>
</dbReference>
<dbReference type="EMBL" id="JBFOLK010000005">
    <property type="protein sequence ID" value="KAL2513195.1"/>
    <property type="molecule type" value="Genomic_DNA"/>
</dbReference>
<dbReference type="PANTHER" id="PTHR10972">
    <property type="entry name" value="OXYSTEROL-BINDING PROTEIN-RELATED"/>
    <property type="match status" value="1"/>
</dbReference>